<organism evidence="2 3">
    <name type="scientific">Steinernema glaseri</name>
    <dbReference type="NCBI Taxonomy" id="37863"/>
    <lineage>
        <taxon>Eukaryota</taxon>
        <taxon>Metazoa</taxon>
        <taxon>Ecdysozoa</taxon>
        <taxon>Nematoda</taxon>
        <taxon>Chromadorea</taxon>
        <taxon>Rhabditida</taxon>
        <taxon>Tylenchina</taxon>
        <taxon>Panagrolaimomorpha</taxon>
        <taxon>Strongyloidoidea</taxon>
        <taxon>Steinernematidae</taxon>
        <taxon>Steinernema</taxon>
    </lineage>
</organism>
<feature type="region of interest" description="Disordered" evidence="1">
    <location>
        <begin position="1"/>
        <end position="50"/>
    </location>
</feature>
<dbReference type="AlphaFoldDB" id="A0A1I7ZZX5"/>
<evidence type="ECO:0000313" key="3">
    <source>
        <dbReference type="WBParaSite" id="L893_g31457.t1"/>
    </source>
</evidence>
<proteinExistence type="predicted"/>
<dbReference type="WBParaSite" id="L893_g31457.t1">
    <property type="protein sequence ID" value="L893_g31457.t1"/>
    <property type="gene ID" value="L893_g31457"/>
</dbReference>
<reference evidence="3" key="1">
    <citation type="submission" date="2016-11" db="UniProtKB">
        <authorList>
            <consortium name="WormBaseParasite"/>
        </authorList>
    </citation>
    <scope>IDENTIFICATION</scope>
</reference>
<feature type="compositionally biased region" description="Basic and acidic residues" evidence="1">
    <location>
        <begin position="1"/>
        <end position="20"/>
    </location>
</feature>
<dbReference type="Proteomes" id="UP000095287">
    <property type="component" value="Unplaced"/>
</dbReference>
<accession>A0A1I7ZZX5</accession>
<evidence type="ECO:0000256" key="1">
    <source>
        <dbReference type="SAM" id="MobiDB-lite"/>
    </source>
</evidence>
<name>A0A1I7ZZX5_9BILA</name>
<evidence type="ECO:0000313" key="2">
    <source>
        <dbReference type="Proteomes" id="UP000095287"/>
    </source>
</evidence>
<sequence length="169" mass="19257">MGESEDSRGQNGAERPEDPTRSGLPTPHTFTRRIDRPEGSNSCTSEAEKKARRTVEEVREDDCQEARRRAKRFIEKGSCRGETRIKVLMFSHVHTGFWSPRHRSRQALLKITNLKYQGRLSLKSLSLTAVLSHLVQVLKPRSTVRESWTGCHVVDATFFATFAIVIHLL</sequence>
<keyword evidence="2" id="KW-1185">Reference proteome</keyword>
<protein>
    <submittedName>
        <fullName evidence="3">Transmembrane protein</fullName>
    </submittedName>
</protein>